<organism evidence="1">
    <name type="scientific">Brassica cretica</name>
    <name type="common">Mustard</name>
    <dbReference type="NCBI Taxonomy" id="69181"/>
    <lineage>
        <taxon>Eukaryota</taxon>
        <taxon>Viridiplantae</taxon>
        <taxon>Streptophyta</taxon>
        <taxon>Embryophyta</taxon>
        <taxon>Tracheophyta</taxon>
        <taxon>Spermatophyta</taxon>
        <taxon>Magnoliopsida</taxon>
        <taxon>eudicotyledons</taxon>
        <taxon>Gunneridae</taxon>
        <taxon>Pentapetalae</taxon>
        <taxon>rosids</taxon>
        <taxon>malvids</taxon>
        <taxon>Brassicales</taxon>
        <taxon>Brassicaceae</taxon>
        <taxon>Brassiceae</taxon>
        <taxon>Brassica</taxon>
    </lineage>
</organism>
<dbReference type="InterPro" id="IPR039057">
    <property type="entry name" value="Spo22/ZIP4"/>
</dbReference>
<name>A0A8S9FEV7_BRACR</name>
<dbReference type="AlphaFoldDB" id="A0A8S9FEV7"/>
<protein>
    <submittedName>
        <fullName evidence="1">Uncharacterized protein</fullName>
    </submittedName>
</protein>
<evidence type="ECO:0000313" key="1">
    <source>
        <dbReference type="EMBL" id="KAF2530807.1"/>
    </source>
</evidence>
<comment type="caution">
    <text evidence="1">The sequence shown here is derived from an EMBL/GenBank/DDBJ whole genome shotgun (WGS) entry which is preliminary data.</text>
</comment>
<reference evidence="1" key="1">
    <citation type="submission" date="2019-12" db="EMBL/GenBank/DDBJ databases">
        <title>Genome sequencing and annotation of Brassica cretica.</title>
        <authorList>
            <person name="Studholme D.J."/>
            <person name="Sarris P.F."/>
        </authorList>
    </citation>
    <scope>NUCLEOTIDE SEQUENCE</scope>
    <source>
        <strain evidence="1">PFS-102/07</strain>
        <tissue evidence="1">Leaf</tissue>
    </source>
</reference>
<proteinExistence type="predicted"/>
<dbReference type="PANTHER" id="PTHR40375:SF2">
    <property type="entry name" value="SPORULATION-SPECIFIC PROTEIN 22"/>
    <property type="match status" value="1"/>
</dbReference>
<dbReference type="GO" id="GO:0090173">
    <property type="term" value="P:regulation of synaptonemal complex assembly"/>
    <property type="evidence" value="ECO:0007669"/>
    <property type="project" value="InterPro"/>
</dbReference>
<accession>A0A8S9FEV7</accession>
<dbReference type="EMBL" id="QGKY02002305">
    <property type="protein sequence ID" value="KAF2530807.1"/>
    <property type="molecule type" value="Genomic_DNA"/>
</dbReference>
<sequence length="62" mass="6862">MTAWNRAALPVRLGQHETAKKWLSIGLEIAEKVSGMDTYRACMEDFLGGFQTKVSSEAADMI</sequence>
<dbReference type="PANTHER" id="PTHR40375">
    <property type="entry name" value="SPORULATION-SPECIFIC PROTEIN 22"/>
    <property type="match status" value="1"/>
</dbReference>
<gene>
    <name evidence="1" type="ORF">F2Q70_00032102</name>
</gene>